<dbReference type="STRING" id="53326.A0A016V395"/>
<accession>A0A016V395</accession>
<sequence length="85" mass="9834">MSKEDKLIEKAKTSLLDAVKYDKNDKPNDALRHYMKGVDLLDQAVKLMSLDDERRSPLYRQIAQYVTRAEQLKDATKIEVLCAHL</sequence>
<comment type="caution">
    <text evidence="2">The sequence shown here is derived from an EMBL/GenBank/DDBJ whole genome shotgun (WGS) entry which is preliminary data.</text>
</comment>
<dbReference type="SUPFAM" id="SSF116846">
    <property type="entry name" value="MIT domain"/>
    <property type="match status" value="1"/>
</dbReference>
<dbReference type="SMART" id="SM00745">
    <property type="entry name" value="MIT"/>
    <property type="match status" value="1"/>
</dbReference>
<dbReference type="Gene3D" id="1.20.58.80">
    <property type="entry name" value="Phosphotransferase system, lactose/cellobiose-type IIA subunit"/>
    <property type="match status" value="1"/>
</dbReference>
<protein>
    <recommendedName>
        <fullName evidence="1">MIT domain-containing protein</fullName>
    </recommendedName>
</protein>
<feature type="domain" description="MIT" evidence="1">
    <location>
        <begin position="4"/>
        <end position="80"/>
    </location>
</feature>
<proteinExistence type="predicted"/>
<dbReference type="Proteomes" id="UP000024635">
    <property type="component" value="Unassembled WGS sequence"/>
</dbReference>
<evidence type="ECO:0000313" key="2">
    <source>
        <dbReference type="EMBL" id="EYC21925.1"/>
    </source>
</evidence>
<name>A0A016V395_9BILA</name>
<dbReference type="EMBL" id="JARK01001354">
    <property type="protein sequence ID" value="EYC21925.1"/>
    <property type="molecule type" value="Genomic_DNA"/>
</dbReference>
<keyword evidence="3" id="KW-1185">Reference proteome</keyword>
<evidence type="ECO:0000259" key="1">
    <source>
        <dbReference type="SMART" id="SM00745"/>
    </source>
</evidence>
<dbReference type="InterPro" id="IPR007330">
    <property type="entry name" value="MIT_dom"/>
</dbReference>
<organism evidence="2 3">
    <name type="scientific">Ancylostoma ceylanicum</name>
    <dbReference type="NCBI Taxonomy" id="53326"/>
    <lineage>
        <taxon>Eukaryota</taxon>
        <taxon>Metazoa</taxon>
        <taxon>Ecdysozoa</taxon>
        <taxon>Nematoda</taxon>
        <taxon>Chromadorea</taxon>
        <taxon>Rhabditida</taxon>
        <taxon>Rhabditina</taxon>
        <taxon>Rhabditomorpha</taxon>
        <taxon>Strongyloidea</taxon>
        <taxon>Ancylostomatidae</taxon>
        <taxon>Ancylostomatinae</taxon>
        <taxon>Ancylostoma</taxon>
    </lineage>
</organism>
<evidence type="ECO:0000313" key="3">
    <source>
        <dbReference type="Proteomes" id="UP000024635"/>
    </source>
</evidence>
<dbReference type="AlphaFoldDB" id="A0A016V395"/>
<dbReference type="InterPro" id="IPR036181">
    <property type="entry name" value="MIT_dom_sf"/>
</dbReference>
<reference evidence="3" key="1">
    <citation type="journal article" date="2015" name="Nat. Genet.">
        <title>The genome and transcriptome of the zoonotic hookworm Ancylostoma ceylanicum identify infection-specific gene families.</title>
        <authorList>
            <person name="Schwarz E.M."/>
            <person name="Hu Y."/>
            <person name="Antoshechkin I."/>
            <person name="Miller M.M."/>
            <person name="Sternberg P.W."/>
            <person name="Aroian R.V."/>
        </authorList>
    </citation>
    <scope>NUCLEOTIDE SEQUENCE</scope>
    <source>
        <strain evidence="3">HY135</strain>
    </source>
</reference>
<dbReference type="OrthoDB" id="5857668at2759"/>
<gene>
    <name evidence="2" type="primary">Acey_s0018.g3615</name>
    <name evidence="2" type="ORF">Y032_0018g3615</name>
</gene>
<dbReference type="Pfam" id="PF04212">
    <property type="entry name" value="MIT"/>
    <property type="match status" value="1"/>
</dbReference>